<evidence type="ECO:0000259" key="10">
    <source>
        <dbReference type="Pfam" id="PF05572"/>
    </source>
</evidence>
<protein>
    <recommendedName>
        <fullName evidence="14">Ulilysin</fullName>
    </recommendedName>
</protein>
<dbReference type="InterPro" id="IPR008754">
    <property type="entry name" value="Peptidase_M43"/>
</dbReference>
<evidence type="ECO:0000256" key="5">
    <source>
        <dbReference type="ARBA" id="ARBA00022801"/>
    </source>
</evidence>
<keyword evidence="3" id="KW-0479">Metal-binding</keyword>
<evidence type="ECO:0000313" key="12">
    <source>
        <dbReference type="EMBL" id="OIN61152.1"/>
    </source>
</evidence>
<keyword evidence="6" id="KW-0862">Zinc</keyword>
<evidence type="ECO:0000256" key="6">
    <source>
        <dbReference type="ARBA" id="ARBA00022833"/>
    </source>
</evidence>
<dbReference type="EMBL" id="MORL01000001">
    <property type="protein sequence ID" value="OIN61152.1"/>
    <property type="molecule type" value="Genomic_DNA"/>
</dbReference>
<feature type="domain" description="Secretion system C-terminal sorting" evidence="11">
    <location>
        <begin position="367"/>
        <end position="452"/>
    </location>
</feature>
<evidence type="ECO:0000256" key="9">
    <source>
        <dbReference type="SAM" id="SignalP"/>
    </source>
</evidence>
<dbReference type="InterPro" id="IPR024079">
    <property type="entry name" value="MetalloPept_cat_dom_sf"/>
</dbReference>
<feature type="chain" id="PRO_5010255271" description="Ulilysin" evidence="9">
    <location>
        <begin position="38"/>
        <end position="453"/>
    </location>
</feature>
<gene>
    <name evidence="12" type="ORF">BLX24_03570</name>
</gene>
<dbReference type="SUPFAM" id="SSF55486">
    <property type="entry name" value="Metalloproteases ('zincins'), catalytic domain"/>
    <property type="match status" value="1"/>
</dbReference>
<comment type="similarity">
    <text evidence="1">Belongs to the peptidase M43B family.</text>
</comment>
<accession>A0A1S2VQV9</accession>
<dbReference type="InterPro" id="IPR026444">
    <property type="entry name" value="Secre_tail"/>
</dbReference>
<keyword evidence="7" id="KW-0482">Metalloprotease</keyword>
<evidence type="ECO:0000256" key="8">
    <source>
        <dbReference type="ARBA" id="ARBA00023157"/>
    </source>
</evidence>
<proteinExistence type="inferred from homology"/>
<evidence type="ECO:0008006" key="14">
    <source>
        <dbReference type="Google" id="ProtNLM"/>
    </source>
</evidence>
<evidence type="ECO:0000256" key="7">
    <source>
        <dbReference type="ARBA" id="ARBA00023049"/>
    </source>
</evidence>
<feature type="signal peptide" evidence="9">
    <location>
        <begin position="1"/>
        <end position="37"/>
    </location>
</feature>
<evidence type="ECO:0000256" key="2">
    <source>
        <dbReference type="ARBA" id="ARBA00022670"/>
    </source>
</evidence>
<evidence type="ECO:0000256" key="1">
    <source>
        <dbReference type="ARBA" id="ARBA00008721"/>
    </source>
</evidence>
<comment type="caution">
    <text evidence="12">The sequence shown here is derived from an EMBL/GenBank/DDBJ whole genome shotgun (WGS) entry which is preliminary data.</text>
</comment>
<evidence type="ECO:0000256" key="4">
    <source>
        <dbReference type="ARBA" id="ARBA00022729"/>
    </source>
</evidence>
<keyword evidence="8" id="KW-1015">Disulfide bond</keyword>
<keyword evidence="4 9" id="KW-0732">Signal</keyword>
<dbReference type="GO" id="GO:0006508">
    <property type="term" value="P:proteolysis"/>
    <property type="evidence" value="ECO:0007669"/>
    <property type="project" value="UniProtKB-KW"/>
</dbReference>
<dbReference type="PANTHER" id="PTHR47466:SF1">
    <property type="entry name" value="METALLOPROTEASE MEP1 (AFU_ORTHOLOGUE AFUA_1G07730)-RELATED"/>
    <property type="match status" value="1"/>
</dbReference>
<name>A0A1S2VQV9_9BACT</name>
<reference evidence="12 13" key="1">
    <citation type="submission" date="2016-10" db="EMBL/GenBank/DDBJ databases">
        <title>Arsenicibacter rosenii gen. nov., sp. nov., an efficient arsenic-methylating bacterium isolated from an arsenic-contaminated paddy soil.</title>
        <authorList>
            <person name="Huang K."/>
        </authorList>
    </citation>
    <scope>NUCLEOTIDE SEQUENCE [LARGE SCALE GENOMIC DNA]</scope>
    <source>
        <strain evidence="12 13">SM-1</strain>
    </source>
</reference>
<evidence type="ECO:0000256" key="3">
    <source>
        <dbReference type="ARBA" id="ARBA00022723"/>
    </source>
</evidence>
<dbReference type="Gene3D" id="3.40.390.10">
    <property type="entry name" value="Collagenase (Catalytic Domain)"/>
    <property type="match status" value="1"/>
</dbReference>
<organism evidence="12 13">
    <name type="scientific">Arsenicibacter rosenii</name>
    <dbReference type="NCBI Taxonomy" id="1750698"/>
    <lineage>
        <taxon>Bacteria</taxon>
        <taxon>Pseudomonadati</taxon>
        <taxon>Bacteroidota</taxon>
        <taxon>Cytophagia</taxon>
        <taxon>Cytophagales</taxon>
        <taxon>Spirosomataceae</taxon>
        <taxon>Arsenicibacter</taxon>
    </lineage>
</organism>
<dbReference type="Pfam" id="PF05572">
    <property type="entry name" value="Peptidase_M43"/>
    <property type="match status" value="1"/>
</dbReference>
<evidence type="ECO:0000313" key="13">
    <source>
        <dbReference type="Proteomes" id="UP000181790"/>
    </source>
</evidence>
<keyword evidence="5" id="KW-0378">Hydrolase</keyword>
<dbReference type="CDD" id="cd04275">
    <property type="entry name" value="ZnMc_pappalysin_like"/>
    <property type="match status" value="1"/>
</dbReference>
<dbReference type="GO" id="GO:0046872">
    <property type="term" value="F:metal ion binding"/>
    <property type="evidence" value="ECO:0007669"/>
    <property type="project" value="UniProtKB-KW"/>
</dbReference>
<dbReference type="GO" id="GO:0008237">
    <property type="term" value="F:metallopeptidase activity"/>
    <property type="evidence" value="ECO:0007669"/>
    <property type="project" value="UniProtKB-KW"/>
</dbReference>
<dbReference type="PANTHER" id="PTHR47466">
    <property type="match status" value="1"/>
</dbReference>
<dbReference type="NCBIfam" id="TIGR04183">
    <property type="entry name" value="Por_Secre_tail"/>
    <property type="match status" value="1"/>
</dbReference>
<evidence type="ECO:0000259" key="11">
    <source>
        <dbReference type="Pfam" id="PF18962"/>
    </source>
</evidence>
<keyword evidence="2" id="KW-0645">Protease</keyword>
<sequence length="453" mass="50208">MKMQASKAANQRKGQWAAIKKAACCLFSIVAISQTFAQTAEPVSPNRCGTADYEQFLQKVHPLRRQQIEALNQNIQRFSELKARGRITQSADETVYRIPVVVHVIHNNTSNFIGGSNNPNITDAQIQDQIAVLNEDFRRKEGTKGYNTSPVGSDTGIEFFLATTDPAGNTTSGITRTYYNRSEFNVNADWELVSGIAYWPSDKYLNIWVVPKLNNDYLGFAKYPTAADTLKGLSITTDEKTDGLLISSLVFGRVCPSQYRYNCLGRTATHEIGHWLGLIHTWGDAFCGNDYVYDTPVTESSYTGTTCTDVYSNCSGTRTRNLIENYMDYSPDFCMNMFTKGQKERMRAVLQLSPRRAKLVQASSGPLPESDALTVNIANPVTSSSADAQILFKGAKAFTVELYDVTGKLVYQNGYAATTSTTISLNLANYQAGSYILRVKADQETVSKRLLVL</sequence>
<dbReference type="RefSeq" id="WP_071501656.1">
    <property type="nucleotide sequence ID" value="NZ_MORL01000001.1"/>
</dbReference>
<keyword evidence="13" id="KW-1185">Reference proteome</keyword>
<dbReference type="Pfam" id="PF18962">
    <property type="entry name" value="Por_Secre_tail"/>
    <property type="match status" value="1"/>
</dbReference>
<feature type="domain" description="Peptidase M43 pregnancy-associated plasma-A" evidence="10">
    <location>
        <begin position="198"/>
        <end position="350"/>
    </location>
</feature>
<dbReference type="Proteomes" id="UP000181790">
    <property type="component" value="Unassembled WGS sequence"/>
</dbReference>
<dbReference type="AlphaFoldDB" id="A0A1S2VQV9"/>